<feature type="region of interest" description="Disordered" evidence="1">
    <location>
        <begin position="245"/>
        <end position="285"/>
    </location>
</feature>
<evidence type="ECO:0000313" key="3">
    <source>
        <dbReference type="EMBL" id="CCO17281.1"/>
    </source>
</evidence>
<feature type="compositionally biased region" description="Low complexity" evidence="1">
    <location>
        <begin position="271"/>
        <end position="281"/>
    </location>
</feature>
<dbReference type="STRING" id="41875.K8EGX3"/>
<feature type="compositionally biased region" description="Gly residues" evidence="1">
    <location>
        <begin position="250"/>
        <end position="263"/>
    </location>
</feature>
<proteinExistence type="predicted"/>
<dbReference type="PANTHER" id="PTHR47380">
    <property type="entry name" value="OS02G0533000 PROTEIN"/>
    <property type="match status" value="1"/>
</dbReference>
<feature type="compositionally biased region" description="Low complexity" evidence="1">
    <location>
        <begin position="76"/>
        <end position="86"/>
    </location>
</feature>
<dbReference type="InterPro" id="IPR044200">
    <property type="entry name" value="At5g03900-like"/>
</dbReference>
<keyword evidence="2" id="KW-0472">Membrane</keyword>
<feature type="compositionally biased region" description="Basic and acidic residues" evidence="1">
    <location>
        <begin position="87"/>
        <end position="96"/>
    </location>
</feature>
<name>K8EGX3_9CHLO</name>
<evidence type="ECO:0000256" key="1">
    <source>
        <dbReference type="SAM" id="MobiDB-lite"/>
    </source>
</evidence>
<feature type="region of interest" description="Disordered" evidence="1">
    <location>
        <begin position="76"/>
        <end position="96"/>
    </location>
</feature>
<dbReference type="KEGG" id="bpg:Bathy06g00460"/>
<dbReference type="AlphaFoldDB" id="K8EGX3"/>
<accession>K8EGX3</accession>
<gene>
    <name evidence="3" type="ORF">Bathy06g00460</name>
</gene>
<evidence type="ECO:0000256" key="2">
    <source>
        <dbReference type="SAM" id="Phobius"/>
    </source>
</evidence>
<protein>
    <submittedName>
        <fullName evidence="3">Uncharacterized protein</fullName>
    </submittedName>
</protein>
<dbReference type="EMBL" id="FO082273">
    <property type="protein sequence ID" value="CCO17281.1"/>
    <property type="molecule type" value="Genomic_DNA"/>
</dbReference>
<dbReference type="OrthoDB" id="498886at2759"/>
<dbReference type="PANTHER" id="PTHR47380:SF4">
    <property type="entry name" value="OS02G0533000 PROTEIN"/>
    <property type="match status" value="1"/>
</dbReference>
<keyword evidence="4" id="KW-1185">Reference proteome</keyword>
<feature type="transmembrane region" description="Helical" evidence="2">
    <location>
        <begin position="566"/>
        <end position="584"/>
    </location>
</feature>
<organism evidence="3 4">
    <name type="scientific">Bathycoccus prasinos</name>
    <dbReference type="NCBI Taxonomy" id="41875"/>
    <lineage>
        <taxon>Eukaryota</taxon>
        <taxon>Viridiplantae</taxon>
        <taxon>Chlorophyta</taxon>
        <taxon>Mamiellophyceae</taxon>
        <taxon>Mamiellales</taxon>
        <taxon>Bathycoccaceae</taxon>
        <taxon>Bathycoccus</taxon>
    </lineage>
</organism>
<keyword evidence="2" id="KW-0812">Transmembrane</keyword>
<dbReference type="Proteomes" id="UP000198341">
    <property type="component" value="Chromosome 6"/>
</dbReference>
<evidence type="ECO:0000313" key="4">
    <source>
        <dbReference type="Proteomes" id="UP000198341"/>
    </source>
</evidence>
<feature type="transmembrane region" description="Helical" evidence="2">
    <location>
        <begin position="475"/>
        <end position="495"/>
    </location>
</feature>
<reference evidence="3 4" key="1">
    <citation type="submission" date="2011-10" db="EMBL/GenBank/DDBJ databases">
        <authorList>
            <person name="Genoscope - CEA"/>
        </authorList>
    </citation>
    <scope>NUCLEOTIDE SEQUENCE [LARGE SCALE GENOMIC DNA]</scope>
    <source>
        <strain evidence="3 4">RCC 1105</strain>
    </source>
</reference>
<feature type="transmembrane region" description="Helical" evidence="2">
    <location>
        <begin position="144"/>
        <end position="168"/>
    </location>
</feature>
<keyword evidence="2" id="KW-1133">Transmembrane helix</keyword>
<sequence>MSDENQNNTNNANKNAFDCLRAIENAFPNNERFTIGDLHAIVPEFPGGVSGLRRTVFICASKVDALVETTTTTAAKTTTMKEQQQQQREEDKVKEEEETKKYEVVFSFPRHCRSVYMARDAAFRASLLRRRTFRAFYTFLRVSFSVMLIVSVVVVALALVAMLILVLANGRGDNRGGGGGEIPLFMNPGYGPGGGGGGGGNMDGFWMYLYMRDIMWLSYWDDLERRRVYLNGDIYNNANVVTGVPVKPSGGRGEGRGGGGGGGGDDDDDNSNSYNNNNNSNFPDPEMYRRLMIAEEDDHDDDIVDKKKELSFIESIYAFVFGRGDPNEFLEHERSKAISQLLRANRGVVFAEQLAAFTDAFLLSKKDRKGMRGGGSLFSSFFGGNRRDVKKDDGSRSLDDREERQHEGYVLRILEQFYGHAESDDYGRLIYIFPSFQVTAEENKTDAQIAKFAPPPIPPPIYENQKPVFEYGVKGPLVVFTGIFNVFLLFLFYRVGGLDFKAPRRTVTRAQLRRSMGRRGGQFSESQNKLLNAGPDDEEIIIEQPPALVAFFEIFPKLAQWMYKPMVYYAIFFFAVPLIRAFFIQRENKAIARRNAIRKVRAKEALLMCVKACEEKRDLAERKQKRKSVFTENGSVSNV</sequence>
<dbReference type="GeneID" id="19015026"/>
<dbReference type="RefSeq" id="XP_007512681.1">
    <property type="nucleotide sequence ID" value="XM_007512619.1"/>
</dbReference>